<dbReference type="InterPro" id="IPR029063">
    <property type="entry name" value="SAM-dependent_MTases_sf"/>
</dbReference>
<organism evidence="4 5">
    <name type="scientific">Desulfuribacillus alkaliarsenatis</name>
    <dbReference type="NCBI Taxonomy" id="766136"/>
    <lineage>
        <taxon>Bacteria</taxon>
        <taxon>Bacillati</taxon>
        <taxon>Bacillota</taxon>
        <taxon>Desulfuribacillia</taxon>
        <taxon>Desulfuribacillales</taxon>
        <taxon>Desulfuribacillaceae</taxon>
        <taxon>Desulfuribacillus</taxon>
    </lineage>
</organism>
<dbReference type="EMBL" id="MIJE01000030">
    <property type="protein sequence ID" value="OEF96837.1"/>
    <property type="molecule type" value="Genomic_DNA"/>
</dbReference>
<feature type="transmembrane region" description="Helical" evidence="2">
    <location>
        <begin position="7"/>
        <end position="30"/>
    </location>
</feature>
<dbReference type="PANTHER" id="PTHR43318">
    <property type="entry name" value="UDP-N-ACETYLGLUCOSAMINE 4,6-DEHYDRATASE"/>
    <property type="match status" value="1"/>
</dbReference>
<feature type="transmembrane region" description="Helical" evidence="2">
    <location>
        <begin position="75"/>
        <end position="96"/>
    </location>
</feature>
<dbReference type="STRING" id="766136.BHF68_07190"/>
<dbReference type="Pfam" id="PF02719">
    <property type="entry name" value="Polysacc_synt_2"/>
    <property type="match status" value="1"/>
</dbReference>
<dbReference type="InterPro" id="IPR051203">
    <property type="entry name" value="Polysaccharide_Synthase-Rel"/>
</dbReference>
<dbReference type="InterPro" id="IPR003869">
    <property type="entry name" value="Polysac_CapD-like"/>
</dbReference>
<keyword evidence="2" id="KW-0812">Transmembrane</keyword>
<keyword evidence="2" id="KW-0472">Membrane</keyword>
<dbReference type="RefSeq" id="WP_069643420.1">
    <property type="nucleotide sequence ID" value="NZ_MIJE01000030.1"/>
</dbReference>
<evidence type="ECO:0000259" key="3">
    <source>
        <dbReference type="Pfam" id="PF02719"/>
    </source>
</evidence>
<dbReference type="Proteomes" id="UP000094296">
    <property type="component" value="Unassembled WGS sequence"/>
</dbReference>
<accession>A0A1E5G1P6</accession>
<feature type="transmembrane region" description="Helical" evidence="2">
    <location>
        <begin position="108"/>
        <end position="127"/>
    </location>
</feature>
<name>A0A1E5G1P6_9FIRM</name>
<dbReference type="InterPro" id="IPR036291">
    <property type="entry name" value="NAD(P)-bd_dom_sf"/>
</dbReference>
<keyword evidence="2" id="KW-1133">Transmembrane helix</keyword>
<dbReference type="SUPFAM" id="SSF53335">
    <property type="entry name" value="S-adenosyl-L-methionine-dependent methyltransferases"/>
    <property type="match status" value="1"/>
</dbReference>
<dbReference type="AlphaFoldDB" id="A0A1E5G1P6"/>
<comment type="caution">
    <text evidence="4">The sequence shown here is derived from an EMBL/GenBank/DDBJ whole genome shotgun (WGS) entry which is preliminary data.</text>
</comment>
<feature type="transmembrane region" description="Helical" evidence="2">
    <location>
        <begin position="42"/>
        <end position="63"/>
    </location>
</feature>
<feature type="domain" description="Polysaccharide biosynthesis protein CapD-like" evidence="3">
    <location>
        <begin position="288"/>
        <end position="575"/>
    </location>
</feature>
<dbReference type="Gene3D" id="3.40.50.720">
    <property type="entry name" value="NAD(P)-binding Rossmann-like Domain"/>
    <property type="match status" value="2"/>
</dbReference>
<evidence type="ECO:0000256" key="1">
    <source>
        <dbReference type="ARBA" id="ARBA00007430"/>
    </source>
</evidence>
<dbReference type="PANTHER" id="PTHR43318:SF1">
    <property type="entry name" value="POLYSACCHARIDE BIOSYNTHESIS PROTEIN EPSC-RELATED"/>
    <property type="match status" value="1"/>
</dbReference>
<protein>
    <submittedName>
        <fullName evidence="4">Polysaccharide biosynthesis protein</fullName>
    </submittedName>
</protein>
<gene>
    <name evidence="4" type="ORF">BHF68_07190</name>
</gene>
<reference evidence="4 5" key="1">
    <citation type="submission" date="2016-09" db="EMBL/GenBank/DDBJ databases">
        <title>Draft genome sequence for the type strain of Desulfuribacillus alkaliarsenatis AHT28, an obligately anaerobic, sulfidogenic bacterium isolated from Russian soda lake sediments.</title>
        <authorList>
            <person name="Abin C.A."/>
            <person name="Hollibaugh J.T."/>
        </authorList>
    </citation>
    <scope>NUCLEOTIDE SEQUENCE [LARGE SCALE GENOMIC DNA]</scope>
    <source>
        <strain evidence="4 5">AHT28</strain>
    </source>
</reference>
<comment type="similarity">
    <text evidence="1">Belongs to the polysaccharide synthase family.</text>
</comment>
<dbReference type="Pfam" id="PF13727">
    <property type="entry name" value="CoA_binding_3"/>
    <property type="match status" value="1"/>
</dbReference>
<sequence length="642" mass="71952">MSRVIRIAVLMLVDAVLINIALYSALLLRFDGHIPSNFIEGQMILAPIFTMVFLLAFFAFGLYNRLWEYASIGELTSVFTSVTIAMGINSVVFMYISSPGGYLLPRSVMIIFWVLTIFLIGGSRLSWRLFRDYAFRYRNSQNGSNGRNVLIYGAGDAGSIICKELKNTSGDSNLIGFIDDDPTKKNYKLLGYPVIGDRTNINDIVRDYQVAEIILAMPSQDGKTIREIVEVCQQTAATVKILPGMYDLIEGNVTINEIREVKIEDLLGRDPVKVDLEAICDYIQDKVVLITGAGGSIGSELCRQVIQFNPRKIILLDHCENNVYEIELELQREYIDCSSLDVLVPVVKDVRDWNAVKNVFQTYSPEVIFHAAAHKHVYLMEQNPEEAIKNNVMGTYHVAKAAELFKSEKFVLVSTDKAVNPTSVMGASKRVAEMLIQHMDKHSKTSFVAVRFGNVLGSRGSVVPLFKKQIAEGGPVTVTDEKMIRYFMTIPESVQLIIQAGAMAKGGEIFVLDMGDPVKIIDLAKTMIKLSGFEPYKDIEIVITGKRPGEKLYEELLSAEEGVNATFHKRIFVAKPNGLNTRLIEDTMKSFDNCIHPQSLEETRCFLQAFLPSFQIIEENKEQKPTSIKTIDNSQDKQELTI</sequence>
<keyword evidence="5" id="KW-1185">Reference proteome</keyword>
<evidence type="ECO:0000313" key="5">
    <source>
        <dbReference type="Proteomes" id="UP000094296"/>
    </source>
</evidence>
<proteinExistence type="inferred from homology"/>
<dbReference type="CDD" id="cd05237">
    <property type="entry name" value="UDP_invert_4-6DH_SDR_e"/>
    <property type="match status" value="1"/>
</dbReference>
<dbReference type="SUPFAM" id="SSF51735">
    <property type="entry name" value="NAD(P)-binding Rossmann-fold domains"/>
    <property type="match status" value="1"/>
</dbReference>
<evidence type="ECO:0000313" key="4">
    <source>
        <dbReference type="EMBL" id="OEF96837.1"/>
    </source>
</evidence>
<dbReference type="OrthoDB" id="9803111at2"/>
<evidence type="ECO:0000256" key="2">
    <source>
        <dbReference type="SAM" id="Phobius"/>
    </source>
</evidence>